<feature type="transmembrane region" description="Helical" evidence="1">
    <location>
        <begin position="15"/>
        <end position="36"/>
    </location>
</feature>
<reference evidence="2 3" key="1">
    <citation type="submission" date="2015-09" db="EMBL/GenBank/DDBJ databases">
        <title>Genome announcement of multiple Pseudomonas syringae strains.</title>
        <authorList>
            <person name="Thakur S."/>
            <person name="Wang P.W."/>
            <person name="Gong Y."/>
            <person name="Weir B.S."/>
            <person name="Guttman D.S."/>
        </authorList>
    </citation>
    <scope>NUCLEOTIDE SEQUENCE [LARGE SCALE GENOMIC DNA]</scope>
    <source>
        <strain evidence="2 3">ICMP4531</strain>
    </source>
</reference>
<dbReference type="AlphaFoldDB" id="A0A0N8RNC3"/>
<comment type="caution">
    <text evidence="2">The sequence shown here is derived from an EMBL/GenBank/DDBJ whole genome shotgun (WGS) entry which is preliminary data.</text>
</comment>
<keyword evidence="1" id="KW-1133">Transmembrane helix</keyword>
<name>A0A0N8RNC3_9PSED</name>
<evidence type="ECO:0000313" key="2">
    <source>
        <dbReference type="EMBL" id="KPX45191.1"/>
    </source>
</evidence>
<dbReference type="RefSeq" id="WP_054986273.1">
    <property type="nucleotide sequence ID" value="NZ_CP092918.1"/>
</dbReference>
<protein>
    <submittedName>
        <fullName evidence="2">Uncharacterized protein</fullName>
    </submittedName>
</protein>
<organism evidence="2 3">
    <name type="scientific">Pseudomonas syringae pv. helianthi</name>
    <dbReference type="NCBI Taxonomy" id="251654"/>
    <lineage>
        <taxon>Bacteria</taxon>
        <taxon>Pseudomonadati</taxon>
        <taxon>Pseudomonadota</taxon>
        <taxon>Gammaproteobacteria</taxon>
        <taxon>Pseudomonadales</taxon>
        <taxon>Pseudomonadaceae</taxon>
        <taxon>Pseudomonas</taxon>
    </lineage>
</organism>
<dbReference type="PATRIC" id="fig|251654.3.peg.6005"/>
<dbReference type="Proteomes" id="UP000050557">
    <property type="component" value="Unassembled WGS sequence"/>
</dbReference>
<proteinExistence type="predicted"/>
<evidence type="ECO:0000313" key="3">
    <source>
        <dbReference type="Proteomes" id="UP000050557"/>
    </source>
</evidence>
<keyword evidence="1" id="KW-0812">Transmembrane</keyword>
<dbReference type="EMBL" id="LJQM01000131">
    <property type="protein sequence ID" value="KPX45191.1"/>
    <property type="molecule type" value="Genomic_DNA"/>
</dbReference>
<keyword evidence="1" id="KW-0472">Membrane</keyword>
<evidence type="ECO:0000256" key="1">
    <source>
        <dbReference type="SAM" id="Phobius"/>
    </source>
</evidence>
<gene>
    <name evidence="2" type="ORF">ALO68_101384</name>
</gene>
<sequence length="153" mass="17667">MQKSKTIELKLNYKFFFWALVIIIAIRFIFAGFLFGRGDADKVVIKRELPDGAWLYVTEYFAPATDLNTLRFYITHPLGGDDSEILKELNKADLFMITDSDVKDVKIRDTENGVGIEIKGAVYRYFSKEYLTEGETLKSYRITLSQQDTTPRD</sequence>
<accession>A0A0N8RNC3</accession>